<dbReference type="EMBL" id="RHIB01000001">
    <property type="protein sequence ID" value="RNA69371.1"/>
    <property type="molecule type" value="Genomic_DNA"/>
</dbReference>
<feature type="domain" description="Peptidoglycan binding-like" evidence="3">
    <location>
        <begin position="45"/>
        <end position="102"/>
    </location>
</feature>
<dbReference type="Gene3D" id="2.40.40.10">
    <property type="entry name" value="RlpA-like domain"/>
    <property type="match status" value="1"/>
</dbReference>
<dbReference type="InterPro" id="IPR036365">
    <property type="entry name" value="PGBD-like_sf"/>
</dbReference>
<dbReference type="CDD" id="cd22786">
    <property type="entry name" value="DPBB_YuiC-like"/>
    <property type="match status" value="1"/>
</dbReference>
<accession>A0A3M7TVS8</accession>
<keyword evidence="6" id="KW-1185">Reference proteome</keyword>
<dbReference type="Pfam" id="PF06725">
    <property type="entry name" value="3D"/>
    <property type="match status" value="1"/>
</dbReference>
<dbReference type="InterPro" id="IPR036908">
    <property type="entry name" value="RlpA-like_sf"/>
</dbReference>
<dbReference type="AlphaFoldDB" id="A0A3M7TVS8"/>
<reference evidence="5 6" key="1">
    <citation type="submission" date="2018-10" db="EMBL/GenBank/DDBJ databases">
        <title>Bacillus Keqinensis sp. nov., a moderately halophilic bacterium isolated from a saline-alkaline lake.</title>
        <authorList>
            <person name="Wang H."/>
        </authorList>
    </citation>
    <scope>NUCLEOTIDE SEQUENCE [LARGE SCALE GENOMIC DNA]</scope>
    <source>
        <strain evidence="5 6">KQ-3</strain>
    </source>
</reference>
<dbReference type="GO" id="GO:0019867">
    <property type="term" value="C:outer membrane"/>
    <property type="evidence" value="ECO:0007669"/>
    <property type="project" value="InterPro"/>
</dbReference>
<evidence type="ECO:0000313" key="6">
    <source>
        <dbReference type="Proteomes" id="UP000278746"/>
    </source>
</evidence>
<dbReference type="InterPro" id="IPR010611">
    <property type="entry name" value="3D_dom"/>
</dbReference>
<feature type="region of interest" description="Disordered" evidence="2">
    <location>
        <begin position="165"/>
        <end position="253"/>
    </location>
</feature>
<proteinExistence type="predicted"/>
<evidence type="ECO:0000313" key="5">
    <source>
        <dbReference type="EMBL" id="RNA69371.1"/>
    </source>
</evidence>
<dbReference type="Proteomes" id="UP000278746">
    <property type="component" value="Unassembled WGS sequence"/>
</dbReference>
<dbReference type="GO" id="GO:0009254">
    <property type="term" value="P:peptidoglycan turnover"/>
    <property type="evidence" value="ECO:0007669"/>
    <property type="project" value="InterPro"/>
</dbReference>
<feature type="compositionally biased region" description="Polar residues" evidence="2">
    <location>
        <begin position="234"/>
        <end position="253"/>
    </location>
</feature>
<comment type="caution">
    <text evidence="5">The sequence shown here is derived from an EMBL/GenBank/DDBJ whole genome shotgun (WGS) entry which is preliminary data.</text>
</comment>
<name>A0A3M7TVS8_9BACI</name>
<dbReference type="SUPFAM" id="SSF47090">
    <property type="entry name" value="PGBD-like"/>
    <property type="match status" value="2"/>
</dbReference>
<keyword evidence="1" id="KW-0732">Signal</keyword>
<feature type="domain" description="3D" evidence="4">
    <location>
        <begin position="287"/>
        <end position="346"/>
    </location>
</feature>
<protein>
    <submittedName>
        <fullName evidence="5">Peptidoglycan-binding protein</fullName>
    </submittedName>
</protein>
<feature type="domain" description="Peptidoglycan binding-like" evidence="3">
    <location>
        <begin position="111"/>
        <end position="166"/>
    </location>
</feature>
<dbReference type="OrthoDB" id="9798935at2"/>
<dbReference type="InterPro" id="IPR002477">
    <property type="entry name" value="Peptidoglycan-bd-like"/>
</dbReference>
<dbReference type="InterPro" id="IPR036366">
    <property type="entry name" value="PGBDSf"/>
</dbReference>
<evidence type="ECO:0000259" key="4">
    <source>
        <dbReference type="Pfam" id="PF06725"/>
    </source>
</evidence>
<organism evidence="5 6">
    <name type="scientific">Alteribacter keqinensis</name>
    <dbReference type="NCBI Taxonomy" id="2483800"/>
    <lineage>
        <taxon>Bacteria</taxon>
        <taxon>Bacillati</taxon>
        <taxon>Bacillota</taxon>
        <taxon>Bacilli</taxon>
        <taxon>Bacillales</taxon>
        <taxon>Bacillaceae</taxon>
        <taxon>Alteribacter</taxon>
    </lineage>
</organism>
<dbReference type="Gene3D" id="1.10.101.10">
    <property type="entry name" value="PGBD-like superfamily/PGBD"/>
    <property type="match status" value="2"/>
</dbReference>
<feature type="compositionally biased region" description="Low complexity" evidence="2">
    <location>
        <begin position="178"/>
        <end position="233"/>
    </location>
</feature>
<sequence length="348" mass="36128">MEFTLLTGKRVAMMVLAFASFFLISIGETKAESLLGDKLLHEGKSHEQVSLLQELLSERGYIESEVQEGTYDQATRNAVMSFQKEHSLLTDGVAGPQTLGALQVLRQGDEGQVVLALQEDLAALGVYTGKLDGEFGPVTHRSVKTFQQENGILVDGLAGPQTYGKLHKALNNPGTLVSPSSSSSSNEASSSLNSSDSGTSSSANSGSASNSEGSTSSSSESSSSESSGQANAETNDASSSGTDRSGNTSASQGQTMTVEATAYTAYCNGCSGITATGLDLRSNPGKKVIAVDPSVIPLGSTVHVEGYGTFIAGDTGGAIRGNKIDIFMPSREDAIQFGRRTVTITVQN</sequence>
<dbReference type="Pfam" id="PF01471">
    <property type="entry name" value="PG_binding_1"/>
    <property type="match status" value="2"/>
</dbReference>
<dbReference type="SUPFAM" id="SSF50685">
    <property type="entry name" value="Barwin-like endoglucanases"/>
    <property type="match status" value="1"/>
</dbReference>
<dbReference type="PANTHER" id="PTHR39160">
    <property type="entry name" value="CELL WALL-BINDING PROTEIN YOCH"/>
    <property type="match status" value="1"/>
</dbReference>
<dbReference type="InterPro" id="IPR051933">
    <property type="entry name" value="Resuscitation_pf_RpfB"/>
</dbReference>
<dbReference type="RefSeq" id="WP_122896891.1">
    <property type="nucleotide sequence ID" value="NZ_RHIB01000001.1"/>
</dbReference>
<dbReference type="PANTHER" id="PTHR39160:SF4">
    <property type="entry name" value="RESUSCITATION-PROMOTING FACTOR RPFB"/>
    <property type="match status" value="1"/>
</dbReference>
<evidence type="ECO:0000256" key="1">
    <source>
        <dbReference type="ARBA" id="ARBA00022729"/>
    </source>
</evidence>
<dbReference type="GO" id="GO:0004553">
    <property type="term" value="F:hydrolase activity, hydrolyzing O-glycosyl compounds"/>
    <property type="evidence" value="ECO:0007669"/>
    <property type="project" value="InterPro"/>
</dbReference>
<gene>
    <name evidence="5" type="ORF">EBO34_05375</name>
</gene>
<evidence type="ECO:0000256" key="2">
    <source>
        <dbReference type="SAM" id="MobiDB-lite"/>
    </source>
</evidence>
<evidence type="ECO:0000259" key="3">
    <source>
        <dbReference type="Pfam" id="PF01471"/>
    </source>
</evidence>